<dbReference type="Proteomes" id="UP000179113">
    <property type="component" value="Unassembled WGS sequence"/>
</dbReference>
<evidence type="ECO:0000313" key="2">
    <source>
        <dbReference type="EMBL" id="OGC68203.1"/>
    </source>
</evidence>
<evidence type="ECO:0000313" key="3">
    <source>
        <dbReference type="Proteomes" id="UP000179113"/>
    </source>
</evidence>
<gene>
    <name evidence="2" type="ORF">A2415_02815</name>
</gene>
<dbReference type="AlphaFoldDB" id="A0A1F4WGY8"/>
<keyword evidence="1" id="KW-1133">Transmembrane helix</keyword>
<keyword evidence="1" id="KW-0472">Membrane</keyword>
<dbReference type="EMBL" id="MEWA01000052">
    <property type="protein sequence ID" value="OGC68203.1"/>
    <property type="molecule type" value="Genomic_DNA"/>
</dbReference>
<protein>
    <submittedName>
        <fullName evidence="2">Uncharacterized protein</fullName>
    </submittedName>
</protein>
<evidence type="ECO:0000256" key="1">
    <source>
        <dbReference type="SAM" id="Phobius"/>
    </source>
</evidence>
<comment type="caution">
    <text evidence="2">The sequence shown here is derived from an EMBL/GenBank/DDBJ whole genome shotgun (WGS) entry which is preliminary data.</text>
</comment>
<reference evidence="2 3" key="1">
    <citation type="journal article" date="2016" name="Nat. Commun.">
        <title>Thousands of microbial genomes shed light on interconnected biogeochemical processes in an aquifer system.</title>
        <authorList>
            <person name="Anantharaman K."/>
            <person name="Brown C.T."/>
            <person name="Hug L.A."/>
            <person name="Sharon I."/>
            <person name="Castelle C.J."/>
            <person name="Probst A.J."/>
            <person name="Thomas B.C."/>
            <person name="Singh A."/>
            <person name="Wilkins M.J."/>
            <person name="Karaoz U."/>
            <person name="Brodie E.L."/>
            <person name="Williams K.H."/>
            <person name="Hubbard S.S."/>
            <person name="Banfield J.F."/>
        </authorList>
    </citation>
    <scope>NUCLEOTIDE SEQUENCE [LARGE SCALE GENOMIC DNA]</scope>
</reference>
<keyword evidence="1" id="KW-0812">Transmembrane</keyword>
<feature type="transmembrane region" description="Helical" evidence="1">
    <location>
        <begin position="100"/>
        <end position="122"/>
    </location>
</feature>
<sequence>MKIRDFNKLFSIIFFVLVLAFGSAPSYALTYNCSNFDSEAVAGEAPSPLAIVCILARILNVAVLVVGLVFIFIIAYSAIKLATAFGDPKGFQGAQQTWTYAIIGALVVAGFFALFLIVANLVGFGNILSPNFILDRIEQALISFLDAADITGY</sequence>
<name>A0A1F4WGY8_UNCKA</name>
<organism evidence="2 3">
    <name type="scientific">candidate division WWE3 bacterium RIFOXYC1_FULL_39_7</name>
    <dbReference type="NCBI Taxonomy" id="1802643"/>
    <lineage>
        <taxon>Bacteria</taxon>
        <taxon>Katanobacteria</taxon>
    </lineage>
</organism>
<proteinExistence type="predicted"/>
<accession>A0A1F4WGY8</accession>
<feature type="transmembrane region" description="Helical" evidence="1">
    <location>
        <begin position="54"/>
        <end position="79"/>
    </location>
</feature>